<dbReference type="EMBL" id="GG704914">
    <property type="protein sequence ID" value="EAS34507.2"/>
    <property type="molecule type" value="Genomic_DNA"/>
</dbReference>
<evidence type="ECO:0000313" key="2">
    <source>
        <dbReference type="Proteomes" id="UP000001261"/>
    </source>
</evidence>
<dbReference type="AlphaFoldDB" id="A0A0E1RXR6"/>
<organism evidence="1 2">
    <name type="scientific">Coccidioides immitis (strain RS)</name>
    <name type="common">Valley fever fungus</name>
    <dbReference type="NCBI Taxonomy" id="246410"/>
    <lineage>
        <taxon>Eukaryota</taxon>
        <taxon>Fungi</taxon>
        <taxon>Dikarya</taxon>
        <taxon>Ascomycota</taxon>
        <taxon>Pezizomycotina</taxon>
        <taxon>Eurotiomycetes</taxon>
        <taxon>Eurotiomycetidae</taxon>
        <taxon>Onygenales</taxon>
        <taxon>Onygenaceae</taxon>
        <taxon>Coccidioides</taxon>
    </lineage>
</organism>
<dbReference type="OrthoDB" id="5346581at2759"/>
<accession>A0A0E1RXR6</accession>
<dbReference type="InParanoid" id="A0A0E1RXR6"/>
<sequence length="342" mass="38868">MLLAVVNTGEVSASPPTTVPFFHLDDCHARRVIQALRRILATEVAEESFSMLIDGRLTMKALRACRRIRLGEDYDEIAKYTGPSQDTISMFRSLREQFDLSHVLIKASSAERFQRSAVQASSADFQRGLLDLVVSMVHDLAVSIFEELHRSKYQNTPHQGPERALLPDFRHPKYLQSYLYPHGPIELVGYWMETRLFGGVVVFEHGNPLGEVSINPQPLSVFLCILYTCSKVPYINRTQPGAPWIHFPYEGIMRMSDKQLDAFTQLAFTISPVSDAAAVSNLLPFKAEPDAQYVDSFDAYKFGLFRNCFERNPPPNISRFSCTAMGRNVTYPDWVREYLKKS</sequence>
<dbReference type="GeneID" id="24165098"/>
<gene>
    <name evidence="1" type="ORF">CIMG_13471</name>
</gene>
<dbReference type="OMA" id="PFKAEPD"/>
<reference evidence="2" key="1">
    <citation type="journal article" date="2009" name="Genome Res.">
        <title>Comparative genomic analyses of the human fungal pathogens Coccidioides and their relatives.</title>
        <authorList>
            <person name="Sharpton T.J."/>
            <person name="Stajich J.E."/>
            <person name="Rounsley S.D."/>
            <person name="Gardner M.J."/>
            <person name="Wortman J.R."/>
            <person name="Jordar V.S."/>
            <person name="Maiti R."/>
            <person name="Kodira C.D."/>
            <person name="Neafsey D.E."/>
            <person name="Zeng Q."/>
            <person name="Hung C.-Y."/>
            <person name="McMahan C."/>
            <person name="Muszewska A."/>
            <person name="Grynberg M."/>
            <person name="Mandel M.A."/>
            <person name="Kellner E.M."/>
            <person name="Barker B.M."/>
            <person name="Galgiani J.N."/>
            <person name="Orbach M.J."/>
            <person name="Kirkland T.N."/>
            <person name="Cole G.T."/>
            <person name="Henn M.R."/>
            <person name="Birren B.W."/>
            <person name="Taylor J.W."/>
        </authorList>
    </citation>
    <scope>NUCLEOTIDE SEQUENCE [LARGE SCALE GENOMIC DNA]</scope>
    <source>
        <strain evidence="2">RS</strain>
    </source>
</reference>
<dbReference type="VEuPathDB" id="FungiDB:CIMG_13471"/>
<proteinExistence type="predicted"/>
<dbReference type="Proteomes" id="UP000001261">
    <property type="component" value="Unassembled WGS sequence"/>
</dbReference>
<protein>
    <submittedName>
        <fullName evidence="1">Uncharacterized protein</fullName>
    </submittedName>
</protein>
<name>A0A0E1RXR6_COCIM</name>
<evidence type="ECO:0000313" key="1">
    <source>
        <dbReference type="EMBL" id="EAS34507.2"/>
    </source>
</evidence>
<dbReference type="KEGG" id="cim:CIMG_13471"/>
<reference evidence="2" key="2">
    <citation type="journal article" date="2010" name="Genome Res.">
        <title>Population genomic sequencing of Coccidioides fungi reveals recent hybridization and transposon control.</title>
        <authorList>
            <person name="Neafsey D.E."/>
            <person name="Barker B.M."/>
            <person name="Sharpton T.J."/>
            <person name="Stajich J.E."/>
            <person name="Park D.J."/>
            <person name="Whiston E."/>
            <person name="Hung C.-Y."/>
            <person name="McMahan C."/>
            <person name="White J."/>
            <person name="Sykes S."/>
            <person name="Heiman D."/>
            <person name="Young S."/>
            <person name="Zeng Q."/>
            <person name="Abouelleil A."/>
            <person name="Aftuck L."/>
            <person name="Bessette D."/>
            <person name="Brown A."/>
            <person name="FitzGerald M."/>
            <person name="Lui A."/>
            <person name="Macdonald J.P."/>
            <person name="Priest M."/>
            <person name="Orbach M.J."/>
            <person name="Galgiani J.N."/>
            <person name="Kirkland T.N."/>
            <person name="Cole G.T."/>
            <person name="Birren B.W."/>
            <person name="Henn M.R."/>
            <person name="Taylor J.W."/>
            <person name="Rounsley S.D."/>
        </authorList>
    </citation>
    <scope>GENOME REANNOTATION</scope>
    <source>
        <strain evidence="2">RS</strain>
    </source>
</reference>
<keyword evidence="2" id="KW-1185">Reference proteome</keyword>
<dbReference type="RefSeq" id="XP_001246090.2">
    <property type="nucleotide sequence ID" value="XM_001246089.2"/>
</dbReference>